<gene>
    <name evidence="2" type="ORF">AAFF_G00134870</name>
</gene>
<dbReference type="EMBL" id="JAINUG010000196">
    <property type="protein sequence ID" value="KAJ8388333.1"/>
    <property type="molecule type" value="Genomic_DNA"/>
</dbReference>
<evidence type="ECO:0000313" key="2">
    <source>
        <dbReference type="EMBL" id="KAJ8388333.1"/>
    </source>
</evidence>
<keyword evidence="3" id="KW-1185">Reference proteome</keyword>
<sequence length="124" mass="13630">DDDRSSGSTDELIGHWDRILRASRTPSVKPGYTRLTMECSAEYAGNITRPSRGAHQRRSLLSVPGSPTKRIIRGSYGIWPPQGLLSAPYGFDQRRGCSCFVETSKPSPSTEKKIHSPRVLVSTG</sequence>
<feature type="region of interest" description="Disordered" evidence="1">
    <location>
        <begin position="102"/>
        <end position="124"/>
    </location>
</feature>
<name>A0AAD7W9D8_9TELE</name>
<reference evidence="2" key="1">
    <citation type="journal article" date="2023" name="Science">
        <title>Genome structures resolve the early diversification of teleost fishes.</title>
        <authorList>
            <person name="Parey E."/>
            <person name="Louis A."/>
            <person name="Montfort J."/>
            <person name="Bouchez O."/>
            <person name="Roques C."/>
            <person name="Iampietro C."/>
            <person name="Lluch J."/>
            <person name="Castinel A."/>
            <person name="Donnadieu C."/>
            <person name="Desvignes T."/>
            <person name="Floi Bucao C."/>
            <person name="Jouanno E."/>
            <person name="Wen M."/>
            <person name="Mejri S."/>
            <person name="Dirks R."/>
            <person name="Jansen H."/>
            <person name="Henkel C."/>
            <person name="Chen W.J."/>
            <person name="Zahm M."/>
            <person name="Cabau C."/>
            <person name="Klopp C."/>
            <person name="Thompson A.W."/>
            <person name="Robinson-Rechavi M."/>
            <person name="Braasch I."/>
            <person name="Lecointre G."/>
            <person name="Bobe J."/>
            <person name="Postlethwait J.H."/>
            <person name="Berthelot C."/>
            <person name="Roest Crollius H."/>
            <person name="Guiguen Y."/>
        </authorList>
    </citation>
    <scope>NUCLEOTIDE SEQUENCE</scope>
    <source>
        <strain evidence="2">NC1722</strain>
    </source>
</reference>
<feature type="non-terminal residue" evidence="2">
    <location>
        <position position="124"/>
    </location>
</feature>
<evidence type="ECO:0000313" key="3">
    <source>
        <dbReference type="Proteomes" id="UP001221898"/>
    </source>
</evidence>
<protein>
    <submittedName>
        <fullName evidence="2">Uncharacterized protein</fullName>
    </submittedName>
</protein>
<accession>A0AAD7W9D8</accession>
<comment type="caution">
    <text evidence="2">The sequence shown here is derived from an EMBL/GenBank/DDBJ whole genome shotgun (WGS) entry which is preliminary data.</text>
</comment>
<dbReference type="AlphaFoldDB" id="A0AAD7W9D8"/>
<organism evidence="2 3">
    <name type="scientific">Aldrovandia affinis</name>
    <dbReference type="NCBI Taxonomy" id="143900"/>
    <lineage>
        <taxon>Eukaryota</taxon>
        <taxon>Metazoa</taxon>
        <taxon>Chordata</taxon>
        <taxon>Craniata</taxon>
        <taxon>Vertebrata</taxon>
        <taxon>Euteleostomi</taxon>
        <taxon>Actinopterygii</taxon>
        <taxon>Neopterygii</taxon>
        <taxon>Teleostei</taxon>
        <taxon>Notacanthiformes</taxon>
        <taxon>Halosauridae</taxon>
        <taxon>Aldrovandia</taxon>
    </lineage>
</organism>
<dbReference type="Proteomes" id="UP001221898">
    <property type="component" value="Unassembled WGS sequence"/>
</dbReference>
<evidence type="ECO:0000256" key="1">
    <source>
        <dbReference type="SAM" id="MobiDB-lite"/>
    </source>
</evidence>
<proteinExistence type="predicted"/>